<dbReference type="EMBL" id="JBHLXE010000048">
    <property type="protein sequence ID" value="MFC0179405.1"/>
    <property type="molecule type" value="Genomic_DNA"/>
</dbReference>
<evidence type="ECO:0000256" key="8">
    <source>
        <dbReference type="ARBA" id="ARBA00031828"/>
    </source>
</evidence>
<reference evidence="10 11" key="1">
    <citation type="submission" date="2024-09" db="EMBL/GenBank/DDBJ databases">
        <authorList>
            <person name="Sun Q."/>
            <person name="Mori K."/>
        </authorList>
    </citation>
    <scope>NUCLEOTIDE SEQUENCE [LARGE SCALE GENOMIC DNA]</scope>
    <source>
        <strain evidence="10 11">CCM 8545</strain>
    </source>
</reference>
<evidence type="ECO:0000256" key="1">
    <source>
        <dbReference type="ARBA" id="ARBA00001946"/>
    </source>
</evidence>
<sequence>MMKMNKAVFLDRDGTINLDKGYVFKVDDFIFFPGVIDTLKEIKEKGYLLVLITNQSGIARGYFSEEDFINLTEWMDWSLADRGVDLDGIYYCPHHEEGLVDEFAIKCDCRKPNDGMIKTAQKELNIDLNISFIVGDKVSDMMTGKKAGIKERYLIQWPDQVKFDLNQNKVKVNDKHKDDLKEDDYYMITNLKELLKKL</sequence>
<evidence type="ECO:0000313" key="10">
    <source>
        <dbReference type="EMBL" id="MFC0179405.1"/>
    </source>
</evidence>
<organism evidence="10 11">
    <name type="scientific">Thorsellia kenyensis</name>
    <dbReference type="NCBI Taxonomy" id="1549888"/>
    <lineage>
        <taxon>Bacteria</taxon>
        <taxon>Pseudomonadati</taxon>
        <taxon>Pseudomonadota</taxon>
        <taxon>Gammaproteobacteria</taxon>
        <taxon>Enterobacterales</taxon>
        <taxon>Thorselliaceae</taxon>
        <taxon>Thorsellia</taxon>
    </lineage>
</organism>
<dbReference type="InterPro" id="IPR023214">
    <property type="entry name" value="HAD_sf"/>
</dbReference>
<dbReference type="InterPro" id="IPR036412">
    <property type="entry name" value="HAD-like_sf"/>
</dbReference>
<comment type="similarity">
    <text evidence="9">Belongs to the gmhB family.</text>
</comment>
<dbReference type="InterPro" id="IPR006543">
    <property type="entry name" value="Histidinol-phos"/>
</dbReference>
<evidence type="ECO:0000313" key="11">
    <source>
        <dbReference type="Proteomes" id="UP001589758"/>
    </source>
</evidence>
<keyword evidence="6 9" id="KW-0378">Hydrolase</keyword>
<keyword evidence="4 9" id="KW-0963">Cytoplasm</keyword>
<evidence type="ECO:0000256" key="7">
    <source>
        <dbReference type="ARBA" id="ARBA00023277"/>
    </source>
</evidence>
<dbReference type="Proteomes" id="UP001589758">
    <property type="component" value="Unassembled WGS sequence"/>
</dbReference>
<dbReference type="NCBIfam" id="NF006506">
    <property type="entry name" value="PRK08942.1"/>
    <property type="match status" value="1"/>
</dbReference>
<dbReference type="Gene3D" id="3.40.50.1000">
    <property type="entry name" value="HAD superfamily/HAD-like"/>
    <property type="match status" value="1"/>
</dbReference>
<comment type="subunit">
    <text evidence="3">Monomer.</text>
</comment>
<dbReference type="NCBIfam" id="TIGR01656">
    <property type="entry name" value="Histidinol-ppas"/>
    <property type="match status" value="1"/>
</dbReference>
<comment type="subcellular location">
    <subcellularLocation>
        <location evidence="2 9">Cytoplasm</location>
    </subcellularLocation>
</comment>
<gene>
    <name evidence="10" type="primary">gmhB</name>
    <name evidence="10" type="ORF">ACFFIT_04750</name>
</gene>
<evidence type="ECO:0000256" key="3">
    <source>
        <dbReference type="ARBA" id="ARBA00011245"/>
    </source>
</evidence>
<evidence type="ECO:0000256" key="2">
    <source>
        <dbReference type="ARBA" id="ARBA00004496"/>
    </source>
</evidence>
<dbReference type="NCBIfam" id="TIGR00213">
    <property type="entry name" value="GmhB_yaeD"/>
    <property type="match status" value="1"/>
</dbReference>
<dbReference type="RefSeq" id="WP_385876507.1">
    <property type="nucleotide sequence ID" value="NZ_JBHLXE010000048.1"/>
</dbReference>
<dbReference type="PANTHER" id="PTHR42891">
    <property type="entry name" value="D-GLYCERO-BETA-D-MANNO-HEPTOSE-1,7-BISPHOSPHATE 7-PHOSPHATASE"/>
    <property type="match status" value="1"/>
</dbReference>
<dbReference type="SUPFAM" id="SSF56784">
    <property type="entry name" value="HAD-like"/>
    <property type="match status" value="1"/>
</dbReference>
<dbReference type="InterPro" id="IPR004446">
    <property type="entry name" value="Heptose_bisP_phosphatase"/>
</dbReference>
<name>A0ABV6C8V2_9GAMM</name>
<dbReference type="CDD" id="cd07503">
    <property type="entry name" value="HAD_HisB-N"/>
    <property type="match status" value="1"/>
</dbReference>
<evidence type="ECO:0000256" key="6">
    <source>
        <dbReference type="ARBA" id="ARBA00022801"/>
    </source>
</evidence>
<proteinExistence type="inferred from homology"/>
<comment type="caution">
    <text evidence="10">The sequence shown here is derived from an EMBL/GenBank/DDBJ whole genome shotgun (WGS) entry which is preliminary data.</text>
</comment>
<evidence type="ECO:0000256" key="9">
    <source>
        <dbReference type="PIRNR" id="PIRNR004682"/>
    </source>
</evidence>
<keyword evidence="11" id="KW-1185">Reference proteome</keyword>
<dbReference type="GO" id="GO:0034200">
    <property type="term" value="F:D-glycero-beta-D-manno-heptose 1,7-bisphosphate 7-phosphatase activity"/>
    <property type="evidence" value="ECO:0007669"/>
    <property type="project" value="UniProtKB-EC"/>
</dbReference>
<comment type="cofactor">
    <cofactor evidence="1">
        <name>Mg(2+)</name>
        <dbReference type="ChEBI" id="CHEBI:18420"/>
    </cofactor>
</comment>
<keyword evidence="7 9" id="KW-0119">Carbohydrate metabolism</keyword>
<accession>A0ABV6C8V2</accession>
<dbReference type="EC" id="3.1.3.-" evidence="9"/>
<evidence type="ECO:0000256" key="4">
    <source>
        <dbReference type="ARBA" id="ARBA00022490"/>
    </source>
</evidence>
<dbReference type="Pfam" id="PF08645">
    <property type="entry name" value="PNK3P"/>
    <property type="match status" value="1"/>
</dbReference>
<dbReference type="InterPro" id="IPR006549">
    <property type="entry name" value="HAD-SF_hydro_IIIA"/>
</dbReference>
<dbReference type="NCBIfam" id="TIGR01662">
    <property type="entry name" value="HAD-SF-IIIA"/>
    <property type="match status" value="1"/>
</dbReference>
<evidence type="ECO:0000256" key="5">
    <source>
        <dbReference type="ARBA" id="ARBA00022723"/>
    </source>
</evidence>
<dbReference type="PANTHER" id="PTHR42891:SF1">
    <property type="entry name" value="D-GLYCERO-BETA-D-MANNO-HEPTOSE-1,7-BISPHOSPHATE 7-PHOSPHATASE"/>
    <property type="match status" value="1"/>
</dbReference>
<dbReference type="PIRSF" id="PIRSF004682">
    <property type="entry name" value="GmhB"/>
    <property type="match status" value="1"/>
</dbReference>
<keyword evidence="5" id="KW-0479">Metal-binding</keyword>
<dbReference type="InterPro" id="IPR013954">
    <property type="entry name" value="PNK3P"/>
</dbReference>
<protein>
    <recommendedName>
        <fullName evidence="8 9">D,D-heptose 1,7-bisphosphate phosphatase</fullName>
        <ecNumber evidence="9">3.1.3.-</ecNumber>
    </recommendedName>
</protein>